<sequence>MAQTRVHTSQVAYAGPLRLHTAPSSSTADLPMRRRLKWRDGSSSSEDNTLPVPPDDEILVEDLRVGGPILCRLPADVFPVTATDAITSVFNSELRGPIMQEIQTSGIDFESMEICVSAGHIDLDVEISDPLAYMPILSYPVGPNDRIVHIWPSLKERILKILNGQRWRTLDVLRRGREGEERIITIIVTIREISGIVSRHWSGIRDRIIDVIDSVGLEDVAVEIGRGDIYPHDTQGADVLDERDWNRKARFGGSLATLRDTKRGGTFGGFVVLDFPDLSSKTYGLTCFHCVVNEDTPKPERDRWEQKGIKPGDSANRIKLSHPSQRDHDNMMTQYSGILEGHRTPEYYELEKLASEPDAFLIPSQQKLLEIKRKCIAKLEHQIRTAEEFMKDGGNYFGTVYAASGLRLAESNSSLDWALIEVDEGRISSNKLSPEVVSMYSAFNPISGTHVTEASFMLDTNIPVFKLGRSTGFTKGMINGIETTTLLSWTLGGPSGDMPTQKCRQDWVIAPSHEDDSSARGDFSARGDSGAFVLDKYGRFIGLLFGGNLHCSISYMTSASDLFQDIKEITGASNVRIHQAED</sequence>
<dbReference type="Proteomes" id="UP000002035">
    <property type="component" value="Unassembled WGS sequence"/>
</dbReference>
<gene>
    <name evidence="2" type="ORF">MCYG_03607</name>
</gene>
<feature type="region of interest" description="Disordered" evidence="1">
    <location>
        <begin position="299"/>
        <end position="329"/>
    </location>
</feature>
<dbReference type="InterPro" id="IPR009003">
    <property type="entry name" value="Peptidase_S1_PA"/>
</dbReference>
<organism evidence="2 3">
    <name type="scientific">Arthroderma otae (strain ATCC MYA-4605 / CBS 113480)</name>
    <name type="common">Microsporum canis</name>
    <dbReference type="NCBI Taxonomy" id="554155"/>
    <lineage>
        <taxon>Eukaryota</taxon>
        <taxon>Fungi</taxon>
        <taxon>Dikarya</taxon>
        <taxon>Ascomycota</taxon>
        <taxon>Pezizomycotina</taxon>
        <taxon>Eurotiomycetes</taxon>
        <taxon>Eurotiomycetidae</taxon>
        <taxon>Onygenales</taxon>
        <taxon>Arthrodermataceae</taxon>
        <taxon>Microsporum</taxon>
    </lineage>
</organism>
<evidence type="ECO:0000313" key="2">
    <source>
        <dbReference type="EMBL" id="EEQ30788.1"/>
    </source>
</evidence>
<dbReference type="InterPro" id="IPR012985">
    <property type="entry name" value="Peptidase_S64_Ssy5"/>
</dbReference>
<reference evidence="3" key="1">
    <citation type="journal article" date="2012" name="MBio">
        <title>Comparative genome analysis of Trichophyton rubrum and related dermatophytes reveals candidate genes involved in infection.</title>
        <authorList>
            <person name="Martinez D.A."/>
            <person name="Oliver B.G."/>
            <person name="Graeser Y."/>
            <person name="Goldberg J.M."/>
            <person name="Li W."/>
            <person name="Martinez-Rossi N.M."/>
            <person name="Monod M."/>
            <person name="Shelest E."/>
            <person name="Barton R.C."/>
            <person name="Birch E."/>
            <person name="Brakhage A.A."/>
            <person name="Chen Z."/>
            <person name="Gurr S.J."/>
            <person name="Heiman D."/>
            <person name="Heitman J."/>
            <person name="Kosti I."/>
            <person name="Rossi A."/>
            <person name="Saif S."/>
            <person name="Samalova M."/>
            <person name="Saunders C.W."/>
            <person name="Shea T."/>
            <person name="Summerbell R.C."/>
            <person name="Xu J."/>
            <person name="Young S."/>
            <person name="Zeng Q."/>
            <person name="Birren B.W."/>
            <person name="Cuomo C.A."/>
            <person name="White T.C."/>
        </authorList>
    </citation>
    <scope>NUCLEOTIDE SEQUENCE [LARGE SCALE GENOMIC DNA]</scope>
    <source>
        <strain evidence="3">ATCC MYA-4605 / CBS 113480</strain>
    </source>
</reference>
<dbReference type="eggNOG" id="ENOG502QR0D">
    <property type="taxonomic scope" value="Eukaryota"/>
</dbReference>
<feature type="compositionally biased region" description="Basic and acidic residues" evidence="1">
    <location>
        <begin position="299"/>
        <end position="310"/>
    </location>
</feature>
<dbReference type="AlphaFoldDB" id="C5FM66"/>
<accession>C5FM66</accession>
<feature type="region of interest" description="Disordered" evidence="1">
    <location>
        <begin position="17"/>
        <end position="55"/>
    </location>
</feature>
<evidence type="ECO:0000256" key="1">
    <source>
        <dbReference type="SAM" id="MobiDB-lite"/>
    </source>
</evidence>
<proteinExistence type="predicted"/>
<dbReference type="OMA" id="GHRDDKT"/>
<dbReference type="HOGENOM" id="CLU_028989_0_0_1"/>
<protein>
    <submittedName>
        <fullName evidence="2">Uncharacterized protein</fullName>
    </submittedName>
</protein>
<dbReference type="RefSeq" id="XP_002848101.1">
    <property type="nucleotide sequence ID" value="XM_002848055.1"/>
</dbReference>
<keyword evidence="3" id="KW-1185">Reference proteome</keyword>
<name>C5FM66_ARTOC</name>
<dbReference type="EMBL" id="DS995703">
    <property type="protein sequence ID" value="EEQ30788.1"/>
    <property type="molecule type" value="Genomic_DNA"/>
</dbReference>
<dbReference type="STRING" id="554155.C5FM66"/>
<dbReference type="GeneID" id="9229423"/>
<dbReference type="OrthoDB" id="3796887at2759"/>
<dbReference type="Pfam" id="PF08192">
    <property type="entry name" value="Peptidase_S64"/>
    <property type="match status" value="1"/>
</dbReference>
<dbReference type="SUPFAM" id="SSF50494">
    <property type="entry name" value="Trypsin-like serine proteases"/>
    <property type="match status" value="1"/>
</dbReference>
<evidence type="ECO:0000313" key="3">
    <source>
        <dbReference type="Proteomes" id="UP000002035"/>
    </source>
</evidence>
<dbReference type="VEuPathDB" id="FungiDB:MCYG_03607"/>